<evidence type="ECO:0000313" key="3">
    <source>
        <dbReference type="EMBL" id="KAF2555101.1"/>
    </source>
</evidence>
<comment type="caution">
    <text evidence="3">The sequence shown here is derived from an EMBL/GenBank/DDBJ whole genome shotgun (WGS) entry which is preliminary data.</text>
</comment>
<protein>
    <recommendedName>
        <fullName evidence="5">Purple acid phosphatase N-terminal domain-containing protein</fullName>
    </recommendedName>
</protein>
<dbReference type="AlphaFoldDB" id="A0A8S9H7S7"/>
<dbReference type="GO" id="GO:0003993">
    <property type="term" value="F:acid phosphatase activity"/>
    <property type="evidence" value="ECO:0007669"/>
    <property type="project" value="InterPro"/>
</dbReference>
<evidence type="ECO:0000313" key="2">
    <source>
        <dbReference type="EMBL" id="KAF2548958.1"/>
    </source>
</evidence>
<keyword evidence="1" id="KW-0732">Signal</keyword>
<dbReference type="SUPFAM" id="SSF49363">
    <property type="entry name" value="Purple acid phosphatase, N-terminal domain"/>
    <property type="match status" value="1"/>
</dbReference>
<evidence type="ECO:0008006" key="5">
    <source>
        <dbReference type="Google" id="ProtNLM"/>
    </source>
</evidence>
<dbReference type="EMBL" id="QGKW02001940">
    <property type="protein sequence ID" value="KAF2555101.1"/>
    <property type="molecule type" value="Genomic_DNA"/>
</dbReference>
<evidence type="ECO:0000313" key="4">
    <source>
        <dbReference type="Proteomes" id="UP000712281"/>
    </source>
</evidence>
<dbReference type="EMBL" id="QGKY02001925">
    <property type="protein sequence ID" value="KAF2548958.1"/>
    <property type="molecule type" value="Genomic_DNA"/>
</dbReference>
<reference evidence="3" key="1">
    <citation type="submission" date="2019-12" db="EMBL/GenBank/DDBJ databases">
        <title>Genome sequencing and annotation of Brassica cretica.</title>
        <authorList>
            <person name="Studholme D.J."/>
            <person name="Sarris P.F."/>
        </authorList>
    </citation>
    <scope>NUCLEOTIDE SEQUENCE</scope>
    <source>
        <strain evidence="3">PFS-001/15</strain>
        <strain evidence="2">PFS-102/07</strain>
        <tissue evidence="3">Leaf</tissue>
    </source>
</reference>
<organism evidence="3 4">
    <name type="scientific">Brassica cretica</name>
    <name type="common">Mustard</name>
    <dbReference type="NCBI Taxonomy" id="69181"/>
    <lineage>
        <taxon>Eukaryota</taxon>
        <taxon>Viridiplantae</taxon>
        <taxon>Streptophyta</taxon>
        <taxon>Embryophyta</taxon>
        <taxon>Tracheophyta</taxon>
        <taxon>Spermatophyta</taxon>
        <taxon>Magnoliopsida</taxon>
        <taxon>eudicotyledons</taxon>
        <taxon>Gunneridae</taxon>
        <taxon>Pentapetalae</taxon>
        <taxon>rosids</taxon>
        <taxon>malvids</taxon>
        <taxon>Brassicales</taxon>
        <taxon>Brassicaceae</taxon>
        <taxon>Brassiceae</taxon>
        <taxon>Brassica</taxon>
    </lineage>
</organism>
<dbReference type="InterPro" id="IPR008963">
    <property type="entry name" value="Purple_acid_Pase-like_N"/>
</dbReference>
<feature type="chain" id="PRO_5042775426" description="Purple acid phosphatase N-terminal domain-containing protein" evidence="1">
    <location>
        <begin position="26"/>
        <end position="100"/>
    </location>
</feature>
<gene>
    <name evidence="3" type="ORF">F2Q68_00018160</name>
    <name evidence="2" type="ORF">F2Q70_00023834</name>
</gene>
<name>A0A8S9H7S7_BRACR</name>
<sequence length="100" mass="10964">MTFHDYSTTFLGLSLLCFLSPATLSADYIPSTLDGPFVPVTVPLDTSLRGKAIDLPDTDPRVRRHVTGFEPEQISLSLSSDFDSIWVSWITGSTSPPLFT</sequence>
<accession>A0A8S9H7S7</accession>
<dbReference type="GO" id="GO:0046872">
    <property type="term" value="F:metal ion binding"/>
    <property type="evidence" value="ECO:0007669"/>
    <property type="project" value="InterPro"/>
</dbReference>
<dbReference type="Proteomes" id="UP000712281">
    <property type="component" value="Unassembled WGS sequence"/>
</dbReference>
<feature type="signal peptide" evidence="1">
    <location>
        <begin position="1"/>
        <end position="25"/>
    </location>
</feature>
<proteinExistence type="predicted"/>
<evidence type="ECO:0000256" key="1">
    <source>
        <dbReference type="SAM" id="SignalP"/>
    </source>
</evidence>